<dbReference type="InterPro" id="IPR009003">
    <property type="entry name" value="Peptidase_S1_PA"/>
</dbReference>
<evidence type="ECO:0000256" key="5">
    <source>
        <dbReference type="ARBA" id="ARBA00022801"/>
    </source>
</evidence>
<keyword evidence="3 10" id="KW-0645">Protease</keyword>
<dbReference type="Gene3D" id="2.80.10.50">
    <property type="match status" value="1"/>
</dbReference>
<evidence type="ECO:0000259" key="11">
    <source>
        <dbReference type="PROSITE" id="PS50240"/>
    </source>
</evidence>
<dbReference type="Gene3D" id="2.40.10.10">
    <property type="entry name" value="Trypsin-like serine proteases"/>
    <property type="match status" value="2"/>
</dbReference>
<dbReference type="FunFam" id="2.40.10.10:FF:000054">
    <property type="entry name" value="Complement C1r subcomponent"/>
    <property type="match status" value="1"/>
</dbReference>
<evidence type="ECO:0000256" key="8">
    <source>
        <dbReference type="ARBA" id="ARBA00023157"/>
    </source>
</evidence>
<keyword evidence="5 10" id="KW-0378">Hydrolase</keyword>
<dbReference type="SUPFAM" id="SSF50494">
    <property type="entry name" value="Trypsin-like serine proteases"/>
    <property type="match status" value="1"/>
</dbReference>
<dbReference type="GO" id="GO:0005615">
    <property type="term" value="C:extracellular space"/>
    <property type="evidence" value="ECO:0007669"/>
    <property type="project" value="TreeGrafter"/>
</dbReference>
<evidence type="ECO:0000256" key="3">
    <source>
        <dbReference type="ARBA" id="ARBA00022670"/>
    </source>
</evidence>
<keyword evidence="9" id="KW-0325">Glycoprotein</keyword>
<keyword evidence="8" id="KW-1015">Disulfide bond</keyword>
<dbReference type="PRINTS" id="PR00722">
    <property type="entry name" value="CHYMOTRYPSIN"/>
</dbReference>
<evidence type="ECO:0000256" key="1">
    <source>
        <dbReference type="ARBA" id="ARBA00004613"/>
    </source>
</evidence>
<dbReference type="GO" id="GO:0006508">
    <property type="term" value="P:proteolysis"/>
    <property type="evidence" value="ECO:0007669"/>
    <property type="project" value="UniProtKB-KW"/>
</dbReference>
<organism evidence="12 13">
    <name type="scientific">Folsomia candida</name>
    <name type="common">Springtail</name>
    <dbReference type="NCBI Taxonomy" id="158441"/>
    <lineage>
        <taxon>Eukaryota</taxon>
        <taxon>Metazoa</taxon>
        <taxon>Ecdysozoa</taxon>
        <taxon>Arthropoda</taxon>
        <taxon>Hexapoda</taxon>
        <taxon>Collembola</taxon>
        <taxon>Entomobryomorpha</taxon>
        <taxon>Isotomoidea</taxon>
        <taxon>Isotomidae</taxon>
        <taxon>Proisotominae</taxon>
        <taxon>Folsomia</taxon>
    </lineage>
</organism>
<dbReference type="InterPro" id="IPR050127">
    <property type="entry name" value="Serine_Proteases_S1"/>
</dbReference>
<dbReference type="PANTHER" id="PTHR24264">
    <property type="entry name" value="TRYPSIN-RELATED"/>
    <property type="match status" value="1"/>
</dbReference>
<proteinExistence type="predicted"/>
<gene>
    <name evidence="12" type="ORF">Fcan01_22978</name>
</gene>
<dbReference type="Pfam" id="PF05270">
    <property type="entry name" value="AbfB"/>
    <property type="match status" value="1"/>
</dbReference>
<keyword evidence="13" id="KW-1185">Reference proteome</keyword>
<evidence type="ECO:0000256" key="9">
    <source>
        <dbReference type="ARBA" id="ARBA00023180"/>
    </source>
</evidence>
<reference evidence="12 13" key="1">
    <citation type="submission" date="2015-12" db="EMBL/GenBank/DDBJ databases">
        <title>The genome of Folsomia candida.</title>
        <authorList>
            <person name="Faddeeva A."/>
            <person name="Derks M.F."/>
            <person name="Anvar Y."/>
            <person name="Smit S."/>
            <person name="Van Straalen N."/>
            <person name="Roelofs D."/>
        </authorList>
    </citation>
    <scope>NUCLEOTIDE SEQUENCE [LARGE SCALE GENOMIC DNA]</scope>
    <source>
        <strain evidence="12 13">VU population</strain>
        <tissue evidence="12">Whole body</tissue>
    </source>
</reference>
<name>A0A226DCA4_FOLCA</name>
<dbReference type="PANTHER" id="PTHR24264:SF54">
    <property type="entry name" value="PEPTIDASE S1 DOMAIN-CONTAINING PROTEIN"/>
    <property type="match status" value="1"/>
</dbReference>
<dbReference type="FunFam" id="2.40.10.10:FF:000013">
    <property type="entry name" value="Coagulation factor X"/>
    <property type="match status" value="1"/>
</dbReference>
<comment type="caution">
    <text evidence="12">The sequence shown here is derived from an EMBL/GenBank/DDBJ whole genome shotgun (WGS) entry which is preliminary data.</text>
</comment>
<dbReference type="InterPro" id="IPR036195">
    <property type="entry name" value="AbfB_ABD_sf"/>
</dbReference>
<dbReference type="PROSITE" id="PS00135">
    <property type="entry name" value="TRYPSIN_SER"/>
    <property type="match status" value="1"/>
</dbReference>
<dbReference type="InterPro" id="IPR001254">
    <property type="entry name" value="Trypsin_dom"/>
</dbReference>
<keyword evidence="4" id="KW-0732">Signal</keyword>
<dbReference type="InterPro" id="IPR033116">
    <property type="entry name" value="TRYPSIN_SER"/>
</dbReference>
<protein>
    <submittedName>
        <fullName evidence="12">Coagulation factor IX</fullName>
    </submittedName>
</protein>
<dbReference type="EMBL" id="LNIX01000026">
    <property type="protein sequence ID" value="OXA42271.1"/>
    <property type="molecule type" value="Genomic_DNA"/>
</dbReference>
<dbReference type="Proteomes" id="UP000198287">
    <property type="component" value="Unassembled WGS sequence"/>
</dbReference>
<evidence type="ECO:0000256" key="7">
    <source>
        <dbReference type="ARBA" id="ARBA00022837"/>
    </source>
</evidence>
<dbReference type="InterPro" id="IPR001314">
    <property type="entry name" value="Peptidase_S1A"/>
</dbReference>
<evidence type="ECO:0000256" key="4">
    <source>
        <dbReference type="ARBA" id="ARBA00022729"/>
    </source>
</evidence>
<keyword evidence="2" id="KW-0964">Secreted</keyword>
<dbReference type="OrthoDB" id="10059102at2759"/>
<evidence type="ECO:0000256" key="10">
    <source>
        <dbReference type="RuleBase" id="RU363034"/>
    </source>
</evidence>
<evidence type="ECO:0000256" key="6">
    <source>
        <dbReference type="ARBA" id="ARBA00022825"/>
    </source>
</evidence>
<dbReference type="PROSITE" id="PS00134">
    <property type="entry name" value="TRYPSIN_HIS"/>
    <property type="match status" value="1"/>
</dbReference>
<dbReference type="CDD" id="cd23399">
    <property type="entry name" value="beta-trefoil_ABD_ABFB"/>
    <property type="match status" value="1"/>
</dbReference>
<dbReference type="GO" id="GO:0004252">
    <property type="term" value="F:serine-type endopeptidase activity"/>
    <property type="evidence" value="ECO:0007669"/>
    <property type="project" value="InterPro"/>
</dbReference>
<dbReference type="InterPro" id="IPR018114">
    <property type="entry name" value="TRYPSIN_HIS"/>
</dbReference>
<dbReference type="SUPFAM" id="SSF110221">
    <property type="entry name" value="AbfB domain"/>
    <property type="match status" value="1"/>
</dbReference>
<dbReference type="SMART" id="SM00020">
    <property type="entry name" value="Tryp_SPc"/>
    <property type="match status" value="1"/>
</dbReference>
<dbReference type="AlphaFoldDB" id="A0A226DCA4"/>
<dbReference type="InterPro" id="IPR043504">
    <property type="entry name" value="Peptidase_S1_PA_chymotrypsin"/>
</dbReference>
<evidence type="ECO:0000313" key="13">
    <source>
        <dbReference type="Proteomes" id="UP000198287"/>
    </source>
</evidence>
<comment type="subcellular location">
    <subcellularLocation>
        <location evidence="1">Secreted</location>
    </subcellularLocation>
</comment>
<keyword evidence="6 10" id="KW-0720">Serine protease</keyword>
<dbReference type="GO" id="GO:0046373">
    <property type="term" value="P:L-arabinose metabolic process"/>
    <property type="evidence" value="ECO:0007669"/>
    <property type="project" value="InterPro"/>
</dbReference>
<evidence type="ECO:0000313" key="12">
    <source>
        <dbReference type="EMBL" id="OXA42271.1"/>
    </source>
</evidence>
<sequence>MQNYSLGGVTLNILLGSNAIPNEFPYQVNLRDINNQIFCGGSILAPLFILTAAHCLQDPKILNGMTVVAGDHTISKDEGTEQSRKVGRIHNHPSYDKPTRYNNDIAIIQLDKKLELNTFVQPIPWPKIATDFADSNSLERQVSTSLCHRKAVISNNMICLGGDGRDSCQGDSGGPVVCNDGNNKVLCGVVSFGISCGMTGVPGVYTDVSKYSTWIEKIISNEQNVLNSWKSIRVTTPGITDHYLGHKDFKGWILNHVTSTQSQNGRESSTWRLIPGLANKQLVTLESFNYPGQYLRHRNWRIELSHDDGSTLLKLDATFYLRKGENPGEFKFESYNYPQRFIRHYNGEVWIADSSRYDSKDSPHLFKEDTTWKIVDALAS</sequence>
<evidence type="ECO:0000256" key="2">
    <source>
        <dbReference type="ARBA" id="ARBA00022525"/>
    </source>
</evidence>
<dbReference type="GO" id="GO:0046556">
    <property type="term" value="F:alpha-L-arabinofuranosidase activity"/>
    <property type="evidence" value="ECO:0007669"/>
    <property type="project" value="InterPro"/>
</dbReference>
<feature type="domain" description="Peptidase S1" evidence="11">
    <location>
        <begin position="13"/>
        <end position="220"/>
    </location>
</feature>
<dbReference type="PROSITE" id="PS50240">
    <property type="entry name" value="TRYPSIN_DOM"/>
    <property type="match status" value="1"/>
</dbReference>
<dbReference type="CDD" id="cd00190">
    <property type="entry name" value="Tryp_SPc"/>
    <property type="match status" value="1"/>
</dbReference>
<dbReference type="Pfam" id="PF00089">
    <property type="entry name" value="Trypsin"/>
    <property type="match status" value="1"/>
</dbReference>
<dbReference type="InterPro" id="IPR007934">
    <property type="entry name" value="AbfB_ABD"/>
</dbReference>
<keyword evidence="7" id="KW-0106">Calcium</keyword>
<accession>A0A226DCA4</accession>